<feature type="transmembrane region" description="Helical" evidence="5">
    <location>
        <begin position="345"/>
        <end position="367"/>
    </location>
</feature>
<feature type="transmembrane region" description="Helical" evidence="5">
    <location>
        <begin position="102"/>
        <end position="125"/>
    </location>
</feature>
<dbReference type="InterPro" id="IPR001958">
    <property type="entry name" value="Tet-R_TetA/multi-R_MdtG-like"/>
</dbReference>
<feature type="transmembrane region" description="Helical" evidence="5">
    <location>
        <begin position="218"/>
        <end position="243"/>
    </location>
</feature>
<dbReference type="InterPro" id="IPR011701">
    <property type="entry name" value="MFS"/>
</dbReference>
<dbReference type="SUPFAM" id="SSF103473">
    <property type="entry name" value="MFS general substrate transporter"/>
    <property type="match status" value="1"/>
</dbReference>
<dbReference type="PANTHER" id="PTHR23546">
    <property type="entry name" value="TRANSPORT PROTEIN"/>
    <property type="match status" value="1"/>
</dbReference>
<sequence length="415" mass="42448">MFEKSSGRPVLLVCLAVFGLMAGQQMVGPILPPLARELGLSELHLGIVMTVAAIGAVVASPFWGRRGASWGHRAVLLTSLAGATVGLLGFAVIAQAGLAGAFAVPLLFALILLSRSVIFGISWAATPVTAQSYVADMTTGEVARVRGMSMVGAAQGLGMALGPGVGGLLVFGGLLLPLYVAPALIAVIAVLVWLNLPKPDKHREIVAAVKVKPFDPRVWPFLLAGFGMFMTYGIVLLTVGFLLQDRLALTAQQTGLATGLVTLACAGMMMLVQAVVVPRVGWGPARLIRVGASVMAVGTATMVFASTAAVVAVALAVLGVGVGFCMPGSMSGPTLLVSREEQGAVAGLTGSSNALTFVFGPLVGTALYEIAPAAPYLLGTVLLVGLIVFVFAHPGIRQTAPPTGVQRPIEVPAVD</sequence>
<feature type="domain" description="Major facilitator superfamily (MFS) profile" evidence="6">
    <location>
        <begin position="9"/>
        <end position="397"/>
    </location>
</feature>
<dbReference type="Gene3D" id="1.20.1250.20">
    <property type="entry name" value="MFS general substrate transporter like domains"/>
    <property type="match status" value="1"/>
</dbReference>
<dbReference type="InterPro" id="IPR020846">
    <property type="entry name" value="MFS_dom"/>
</dbReference>
<dbReference type="KEGG" id="kphy:AOZ06_45665"/>
<dbReference type="PROSITE" id="PS50850">
    <property type="entry name" value="MFS"/>
    <property type="match status" value="1"/>
</dbReference>
<keyword evidence="3 5" id="KW-1133">Transmembrane helix</keyword>
<dbReference type="PRINTS" id="PR01035">
    <property type="entry name" value="TCRTETA"/>
</dbReference>
<keyword evidence="8" id="KW-1185">Reference proteome</keyword>
<evidence type="ECO:0000256" key="3">
    <source>
        <dbReference type="ARBA" id="ARBA00022989"/>
    </source>
</evidence>
<dbReference type="RefSeq" id="WP_054295073.1">
    <property type="nucleotide sequence ID" value="NZ_CP012752.1"/>
</dbReference>
<evidence type="ECO:0000313" key="8">
    <source>
        <dbReference type="Proteomes" id="UP000063699"/>
    </source>
</evidence>
<feature type="transmembrane region" description="Helical" evidence="5">
    <location>
        <begin position="75"/>
        <end position="96"/>
    </location>
</feature>
<evidence type="ECO:0000256" key="4">
    <source>
        <dbReference type="ARBA" id="ARBA00023136"/>
    </source>
</evidence>
<evidence type="ECO:0000313" key="7">
    <source>
        <dbReference type="EMBL" id="ALG13184.1"/>
    </source>
</evidence>
<protein>
    <recommendedName>
        <fullName evidence="6">Major facilitator superfamily (MFS) profile domain-containing protein</fullName>
    </recommendedName>
</protein>
<dbReference type="PANTHER" id="PTHR23546:SF1">
    <property type="entry name" value="MEMBRANE PROTEIN"/>
    <property type="match status" value="1"/>
</dbReference>
<name>A0A0N9I9Y5_9PSEU</name>
<dbReference type="OrthoDB" id="9793283at2"/>
<dbReference type="Proteomes" id="UP000063699">
    <property type="component" value="Chromosome"/>
</dbReference>
<organism evidence="7 8">
    <name type="scientific">Kibdelosporangium phytohabitans</name>
    <dbReference type="NCBI Taxonomy" id="860235"/>
    <lineage>
        <taxon>Bacteria</taxon>
        <taxon>Bacillati</taxon>
        <taxon>Actinomycetota</taxon>
        <taxon>Actinomycetes</taxon>
        <taxon>Pseudonocardiales</taxon>
        <taxon>Pseudonocardiaceae</taxon>
        <taxon>Kibdelosporangium</taxon>
    </lineage>
</organism>
<dbReference type="InterPro" id="IPR036259">
    <property type="entry name" value="MFS_trans_sf"/>
</dbReference>
<keyword evidence="4 5" id="KW-0472">Membrane</keyword>
<feature type="transmembrane region" description="Helical" evidence="5">
    <location>
        <begin position="296"/>
        <end position="324"/>
    </location>
</feature>
<dbReference type="GO" id="GO:0005886">
    <property type="term" value="C:plasma membrane"/>
    <property type="evidence" value="ECO:0007669"/>
    <property type="project" value="UniProtKB-SubCell"/>
</dbReference>
<evidence type="ECO:0000256" key="5">
    <source>
        <dbReference type="SAM" id="Phobius"/>
    </source>
</evidence>
<evidence type="ECO:0000256" key="2">
    <source>
        <dbReference type="ARBA" id="ARBA00022692"/>
    </source>
</evidence>
<dbReference type="Pfam" id="PF07690">
    <property type="entry name" value="MFS_1"/>
    <property type="match status" value="1"/>
</dbReference>
<feature type="transmembrane region" description="Helical" evidence="5">
    <location>
        <begin position="255"/>
        <end position="276"/>
    </location>
</feature>
<feature type="transmembrane region" description="Helical" evidence="5">
    <location>
        <begin position="168"/>
        <end position="194"/>
    </location>
</feature>
<evidence type="ECO:0000256" key="1">
    <source>
        <dbReference type="ARBA" id="ARBA00004651"/>
    </source>
</evidence>
<gene>
    <name evidence="7" type="ORF">AOZ06_45665</name>
</gene>
<accession>A0A0N9I9Y5</accession>
<feature type="transmembrane region" description="Helical" evidence="5">
    <location>
        <begin position="45"/>
        <end position="63"/>
    </location>
</feature>
<keyword evidence="2 5" id="KW-0812">Transmembrane</keyword>
<dbReference type="EMBL" id="CP012752">
    <property type="protein sequence ID" value="ALG13184.1"/>
    <property type="molecule type" value="Genomic_DNA"/>
</dbReference>
<dbReference type="GO" id="GO:0022857">
    <property type="term" value="F:transmembrane transporter activity"/>
    <property type="evidence" value="ECO:0007669"/>
    <property type="project" value="InterPro"/>
</dbReference>
<feature type="transmembrane region" description="Helical" evidence="5">
    <location>
        <begin position="373"/>
        <end position="392"/>
    </location>
</feature>
<comment type="subcellular location">
    <subcellularLocation>
        <location evidence="1">Cell membrane</location>
        <topology evidence="1">Multi-pass membrane protein</topology>
    </subcellularLocation>
</comment>
<proteinExistence type="predicted"/>
<evidence type="ECO:0000259" key="6">
    <source>
        <dbReference type="PROSITE" id="PS50850"/>
    </source>
</evidence>
<reference evidence="7 8" key="1">
    <citation type="submission" date="2015-07" db="EMBL/GenBank/DDBJ databases">
        <title>Genome sequencing of Kibdelosporangium phytohabitans.</title>
        <authorList>
            <person name="Qin S."/>
            <person name="Xing K."/>
        </authorList>
    </citation>
    <scope>NUCLEOTIDE SEQUENCE [LARGE SCALE GENOMIC DNA]</scope>
    <source>
        <strain evidence="7 8">KLBMP1111</strain>
    </source>
</reference>
<dbReference type="AlphaFoldDB" id="A0A0N9I9Y5"/>